<dbReference type="Ensembl" id="ENSBIXT00005036886.1">
    <property type="protein sequence ID" value="ENSBIXP00005042110.1"/>
    <property type="gene ID" value="ENSBIXG00005004310.1"/>
</dbReference>
<protein>
    <submittedName>
        <fullName evidence="2">Spermatogenesis-associated protein 21-like</fullName>
    </submittedName>
</protein>
<evidence type="ECO:0000256" key="1">
    <source>
        <dbReference type="SAM" id="MobiDB-lite"/>
    </source>
</evidence>
<dbReference type="AlphaFoldDB" id="A0A4W2I9S7"/>
<dbReference type="Proteomes" id="UP000429181">
    <property type="component" value="Chromosome 2"/>
</dbReference>
<feature type="compositionally biased region" description="Polar residues" evidence="1">
    <location>
        <begin position="83"/>
        <end position="104"/>
    </location>
</feature>
<feature type="region of interest" description="Disordered" evidence="1">
    <location>
        <begin position="1"/>
        <end position="135"/>
    </location>
</feature>
<dbReference type="GeneTree" id="ENSGT00940000162494"/>
<evidence type="ECO:0000313" key="2">
    <source>
        <dbReference type="Ensembl" id="ENSBIXP00005042110.1"/>
    </source>
</evidence>
<gene>
    <name evidence="2" type="primary">LOC113881398</name>
</gene>
<reference evidence="2 3" key="1">
    <citation type="submission" date="2018-11" db="EMBL/GenBank/DDBJ databases">
        <title>Haplotype-resolved cattle genomes.</title>
        <authorList>
            <person name="Low W.Y."/>
            <person name="Tearle R."/>
            <person name="Bickhart D.M."/>
            <person name="Rosen B.D."/>
            <person name="Koren S."/>
            <person name="Rhie A."/>
            <person name="Hiendleder S."/>
            <person name="Phillippy A.M."/>
            <person name="Smith T.P.L."/>
            <person name="Williams J.L."/>
        </authorList>
    </citation>
    <scope>NUCLEOTIDE SEQUENCE [LARGE SCALE GENOMIC DNA]</scope>
</reference>
<evidence type="ECO:0000313" key="3">
    <source>
        <dbReference type="Proteomes" id="UP000429181"/>
    </source>
</evidence>
<reference evidence="2" key="2">
    <citation type="submission" date="2025-08" db="UniProtKB">
        <authorList>
            <consortium name="Ensembl"/>
        </authorList>
    </citation>
    <scope>IDENTIFICATION</scope>
</reference>
<proteinExistence type="predicted"/>
<sequence>MDSGPQPAPALGALETGPGHRDASEEGFPQLSPQEQKPPAGPGTKLSSWVPQEGRRELQAHQDLATPGSELGVPPNGVPVTQEGLQQQGSGKETEDQQGSQQNPEPVEGQGPESRQVMSTESQAGGVGMPDSQGR</sequence>
<accession>A0A4W2I9S7</accession>
<name>A0A4W2I9S7_BOBOX</name>
<organism evidence="2 3">
    <name type="scientific">Bos indicus x Bos taurus</name>
    <name type="common">Hybrid cattle</name>
    <dbReference type="NCBI Taxonomy" id="30522"/>
    <lineage>
        <taxon>Eukaryota</taxon>
        <taxon>Metazoa</taxon>
        <taxon>Chordata</taxon>
        <taxon>Craniata</taxon>
        <taxon>Vertebrata</taxon>
        <taxon>Euteleostomi</taxon>
        <taxon>Mammalia</taxon>
        <taxon>Eutheria</taxon>
        <taxon>Laurasiatheria</taxon>
        <taxon>Artiodactyla</taxon>
        <taxon>Ruminantia</taxon>
        <taxon>Pecora</taxon>
        <taxon>Bovidae</taxon>
        <taxon>Bovinae</taxon>
        <taxon>Bos</taxon>
    </lineage>
</organism>